<dbReference type="EMBL" id="PRFC01000060">
    <property type="protein sequence ID" value="PWV11372.1"/>
    <property type="molecule type" value="Genomic_DNA"/>
</dbReference>
<proteinExistence type="predicted"/>
<feature type="region of interest" description="Disordered" evidence="2">
    <location>
        <begin position="213"/>
        <end position="240"/>
    </location>
</feature>
<feature type="compositionally biased region" description="Basic and acidic residues" evidence="2">
    <location>
        <begin position="327"/>
        <end position="347"/>
    </location>
</feature>
<dbReference type="VEuPathDB" id="TriTrypDB:TcG_05245"/>
<feature type="compositionally biased region" description="Polar residues" evidence="2">
    <location>
        <begin position="155"/>
        <end position="168"/>
    </location>
</feature>
<reference evidence="3 4" key="1">
    <citation type="journal article" date="2018" name="Microb. Genom.">
        <title>Expanding an expanded genome: long-read sequencing of Trypanosoma cruzi.</title>
        <authorList>
            <person name="Berna L."/>
            <person name="Rodriguez M."/>
            <person name="Chiribao M.L."/>
            <person name="Parodi-Talice A."/>
            <person name="Pita S."/>
            <person name="Rijo G."/>
            <person name="Alvarez-Valin F."/>
            <person name="Robello C."/>
        </authorList>
    </citation>
    <scope>NUCLEOTIDE SEQUENCE [LARGE SCALE GENOMIC DNA]</scope>
    <source>
        <strain evidence="3 4">TCC</strain>
    </source>
</reference>
<dbReference type="VEuPathDB" id="TriTrypDB:C4B63_48g37"/>
<feature type="region of interest" description="Disordered" evidence="2">
    <location>
        <begin position="678"/>
        <end position="711"/>
    </location>
</feature>
<comment type="caution">
    <text evidence="3">The sequence shown here is derived from an EMBL/GenBank/DDBJ whole genome shotgun (WGS) entry which is preliminary data.</text>
</comment>
<feature type="compositionally biased region" description="Low complexity" evidence="2">
    <location>
        <begin position="93"/>
        <end position="121"/>
    </location>
</feature>
<dbReference type="VEuPathDB" id="TriTrypDB:TCDM_04891"/>
<feature type="region of interest" description="Disordered" evidence="2">
    <location>
        <begin position="300"/>
        <end position="353"/>
    </location>
</feature>
<feature type="compositionally biased region" description="Low complexity" evidence="2">
    <location>
        <begin position="215"/>
        <end position="235"/>
    </location>
</feature>
<feature type="region of interest" description="Disordered" evidence="2">
    <location>
        <begin position="149"/>
        <end position="168"/>
    </location>
</feature>
<feature type="compositionally biased region" description="Basic and acidic residues" evidence="2">
    <location>
        <begin position="589"/>
        <end position="599"/>
    </location>
</feature>
<feature type="compositionally biased region" description="Low complexity" evidence="2">
    <location>
        <begin position="128"/>
        <end position="143"/>
    </location>
</feature>
<feature type="region of interest" description="Disordered" evidence="2">
    <location>
        <begin position="93"/>
        <end position="143"/>
    </location>
</feature>
<dbReference type="VEuPathDB" id="TriTrypDB:C3747_60g70"/>
<dbReference type="VEuPathDB" id="TriTrypDB:Tc_MARK_3655"/>
<organism evidence="3 4">
    <name type="scientific">Trypanosoma cruzi</name>
    <dbReference type="NCBI Taxonomy" id="5693"/>
    <lineage>
        <taxon>Eukaryota</taxon>
        <taxon>Discoba</taxon>
        <taxon>Euglenozoa</taxon>
        <taxon>Kinetoplastea</taxon>
        <taxon>Metakinetoplastina</taxon>
        <taxon>Trypanosomatida</taxon>
        <taxon>Trypanosomatidae</taxon>
        <taxon>Trypanosoma</taxon>
        <taxon>Schizotrypanum</taxon>
    </lineage>
</organism>
<name>A0A2V2WT30_TRYCR</name>
<protein>
    <submittedName>
        <fullName evidence="3">Uncharacterized protein</fullName>
    </submittedName>
</protein>
<dbReference type="VEuPathDB" id="TriTrypDB:BCY84_10871"/>
<evidence type="ECO:0000313" key="3">
    <source>
        <dbReference type="EMBL" id="PWV11372.1"/>
    </source>
</evidence>
<feature type="region of interest" description="Disordered" evidence="2">
    <location>
        <begin position="589"/>
        <end position="623"/>
    </location>
</feature>
<dbReference type="AlphaFoldDB" id="A0A2V2WT30"/>
<feature type="coiled-coil region" evidence="1">
    <location>
        <begin position="436"/>
        <end position="491"/>
    </location>
</feature>
<accession>A0A2V2WT30</accession>
<feature type="compositionally biased region" description="Acidic residues" evidence="2">
    <location>
        <begin position="315"/>
        <end position="324"/>
    </location>
</feature>
<evidence type="ECO:0000256" key="1">
    <source>
        <dbReference type="SAM" id="Coils"/>
    </source>
</evidence>
<sequence>MSSALCFVCSRCELPICSRKDLLMAPVAGGTTETAFEYFLEDVLALDISVPCYSGDEVAEVSVTVSEEILASVLPPGAQQLALEAVVASQRSEQQRQQQVEQNDVGTSLSSPRGGSIPGSSTAALPHSSSSSSSSSSSADNAEVPVEIAPEEANSHNATGTSSRGVLTSENSSYQQAIQALARYKRVQETRVDLVCVREDVLGCGLSRCTRDRVAQSSSASSPPASVEEAQSSSSPTQWFSHPGNFIVEESFIKVRRRTKTARYPWFDAYDCRGRLECPDCHLGLGYLFVRRSNEHPGSEAVAVAAPSAGHAETGDDGTAEEVPEPQQKRERKEEGNDNEKKQKQQNDGDENVLQYPSTFLGLELKKIRERQWGLRDFQKRYQRSKELKTFREMFPEAEELENLYSRLTALRMQSELYNNLLRKHKERNDVQSALLQSQKERIHTYEEKLRTMQQIIEAQREQLEMQGRQIKHQEELVKNHKSQVHTQQQQIHVEQLLLTEQSRTIESQREQLNLIQAHLRARLMKEKLDERCEQLTRLLYDIGGERRSQILTTDTATTTLQRLSRHPLPPPHLMGVVGYDTREVRETETEERGMEYRSTDGLCQRPTSDAVAPSRDDLVTSGQEGVGAAVSETRGCPSRASPAFFTPKGLDGRSAFGRSPDVSQRTAAIMRRITEERARRGVGKDSLPSGDISLGSAMANDERQNSDGACALNSRNVSLLLSKKKE</sequence>
<dbReference type="VEuPathDB" id="TriTrypDB:TcCLB.509647.50"/>
<keyword evidence="1" id="KW-0175">Coiled coil</keyword>
<dbReference type="Proteomes" id="UP000246078">
    <property type="component" value="Unassembled WGS sequence"/>
</dbReference>
<dbReference type="VEuPathDB" id="TriTrypDB:TcBrA4_0016240"/>
<dbReference type="VEuPathDB" id="TriTrypDB:ECC02_001959"/>
<gene>
    <name evidence="3" type="ORF">C3747_60g70</name>
</gene>
<dbReference type="VEuPathDB" id="TriTrypDB:TCSYLVIO_004909"/>
<evidence type="ECO:0000256" key="2">
    <source>
        <dbReference type="SAM" id="MobiDB-lite"/>
    </source>
</evidence>
<feature type="compositionally biased region" description="Low complexity" evidence="2">
    <location>
        <begin position="300"/>
        <end position="312"/>
    </location>
</feature>
<evidence type="ECO:0000313" key="4">
    <source>
        <dbReference type="Proteomes" id="UP000246078"/>
    </source>
</evidence>
<dbReference type="VEuPathDB" id="TriTrypDB:TcCL_NonESM09924"/>